<dbReference type="PANTHER" id="PTHR43776">
    <property type="entry name" value="TRANSPORT ATP-BINDING PROTEIN"/>
    <property type="match status" value="1"/>
</dbReference>
<evidence type="ECO:0000256" key="2">
    <source>
        <dbReference type="ARBA" id="ARBA00022448"/>
    </source>
</evidence>
<evidence type="ECO:0000256" key="4">
    <source>
        <dbReference type="ARBA" id="ARBA00022840"/>
    </source>
</evidence>
<gene>
    <name evidence="5" type="ORF">JOF46_000953</name>
</gene>
<protein>
    <submittedName>
        <fullName evidence="5">ABC-type glutathione transport system ATPase component</fullName>
    </submittedName>
</protein>
<accession>A0ABS4WA05</accession>
<keyword evidence="2" id="KW-0813">Transport</keyword>
<evidence type="ECO:0000313" key="5">
    <source>
        <dbReference type="EMBL" id="MBP2373041.1"/>
    </source>
</evidence>
<name>A0ABS4WA05_9MICC</name>
<reference evidence="5 6" key="1">
    <citation type="submission" date="2021-03" db="EMBL/GenBank/DDBJ databases">
        <title>Sequencing the genomes of 1000 actinobacteria strains.</title>
        <authorList>
            <person name="Klenk H.-P."/>
        </authorList>
    </citation>
    <scope>NUCLEOTIDE SEQUENCE [LARGE SCALE GENOMIC DNA]</scope>
    <source>
        <strain evidence="5 6">DSM 15454</strain>
    </source>
</reference>
<sequence length="97" mass="10466">MLAVEPRLVICDEAVSALGVSVPAQVINLLRELQRESGYSHLFVARDLAVVRQIADDVAVMSSGRIVEQGRATRVFDNPTGECTRAPLRAVPVINPA</sequence>
<dbReference type="InterPro" id="IPR050319">
    <property type="entry name" value="ABC_transp_ATP-bind"/>
</dbReference>
<keyword evidence="3" id="KW-0547">Nucleotide-binding</keyword>
<organism evidence="5 6">
    <name type="scientific">Paeniglutamicibacter psychrophenolicus</name>
    <dbReference type="NCBI Taxonomy" id="257454"/>
    <lineage>
        <taxon>Bacteria</taxon>
        <taxon>Bacillati</taxon>
        <taxon>Actinomycetota</taxon>
        <taxon>Actinomycetes</taxon>
        <taxon>Micrococcales</taxon>
        <taxon>Micrococcaceae</taxon>
        <taxon>Paeniglutamicibacter</taxon>
    </lineage>
</organism>
<keyword evidence="4" id="KW-0067">ATP-binding</keyword>
<dbReference type="Proteomes" id="UP000766570">
    <property type="component" value="Unassembled WGS sequence"/>
</dbReference>
<proteinExistence type="inferred from homology"/>
<dbReference type="Gene3D" id="3.40.50.300">
    <property type="entry name" value="P-loop containing nucleotide triphosphate hydrolases"/>
    <property type="match status" value="1"/>
</dbReference>
<dbReference type="SUPFAM" id="SSF52540">
    <property type="entry name" value="P-loop containing nucleoside triphosphate hydrolases"/>
    <property type="match status" value="1"/>
</dbReference>
<comment type="caution">
    <text evidence="5">The sequence shown here is derived from an EMBL/GenBank/DDBJ whole genome shotgun (WGS) entry which is preliminary data.</text>
</comment>
<evidence type="ECO:0000256" key="1">
    <source>
        <dbReference type="ARBA" id="ARBA00005417"/>
    </source>
</evidence>
<dbReference type="RefSeq" id="WP_342592363.1">
    <property type="nucleotide sequence ID" value="NZ_BAAAMI010000019.1"/>
</dbReference>
<comment type="similarity">
    <text evidence="1">Belongs to the ABC transporter superfamily.</text>
</comment>
<dbReference type="PANTHER" id="PTHR43776:SF7">
    <property type="entry name" value="D,D-DIPEPTIDE TRANSPORT ATP-BINDING PROTEIN DDPF-RELATED"/>
    <property type="match status" value="1"/>
</dbReference>
<evidence type="ECO:0000256" key="3">
    <source>
        <dbReference type="ARBA" id="ARBA00022741"/>
    </source>
</evidence>
<evidence type="ECO:0000313" key="6">
    <source>
        <dbReference type="Proteomes" id="UP000766570"/>
    </source>
</evidence>
<dbReference type="InterPro" id="IPR027417">
    <property type="entry name" value="P-loop_NTPase"/>
</dbReference>
<dbReference type="EMBL" id="JAGIOE010000001">
    <property type="protein sequence ID" value="MBP2373041.1"/>
    <property type="molecule type" value="Genomic_DNA"/>
</dbReference>
<keyword evidence="6" id="KW-1185">Reference proteome</keyword>